<dbReference type="InterPro" id="IPR000415">
    <property type="entry name" value="Nitroreductase-like"/>
</dbReference>
<evidence type="ECO:0000313" key="2">
    <source>
        <dbReference type="EMBL" id="BBY16932.1"/>
    </source>
</evidence>
<dbReference type="Gene3D" id="3.40.109.10">
    <property type="entry name" value="NADH Oxidase"/>
    <property type="match status" value="1"/>
</dbReference>
<dbReference type="Pfam" id="PF00899">
    <property type="entry name" value="ThiF"/>
    <property type="match status" value="1"/>
</dbReference>
<dbReference type="PANTHER" id="PTHR43267:SF3">
    <property type="entry name" value="THIF PROTEIN"/>
    <property type="match status" value="1"/>
</dbReference>
<feature type="domain" description="THIF-type NAD/FAD binding fold" evidence="1">
    <location>
        <begin position="89"/>
        <end position="226"/>
    </location>
</feature>
<dbReference type="PANTHER" id="PTHR43267">
    <property type="entry name" value="TRNA THREONYLCARBAMOYLADENOSINE DEHYDRATASE"/>
    <property type="match status" value="1"/>
</dbReference>
<dbReference type="GO" id="GO:0016491">
    <property type="term" value="F:oxidoreductase activity"/>
    <property type="evidence" value="ECO:0007669"/>
    <property type="project" value="InterPro"/>
</dbReference>
<dbReference type="GO" id="GO:0061503">
    <property type="term" value="F:tRNA threonylcarbamoyladenosine dehydratase"/>
    <property type="evidence" value="ECO:0007669"/>
    <property type="project" value="TreeGrafter"/>
</dbReference>
<name>A0AAD1MV07_9MYCO</name>
<dbReference type="GO" id="GO:0008641">
    <property type="term" value="F:ubiquitin-like modifier activating enzyme activity"/>
    <property type="evidence" value="ECO:0007669"/>
    <property type="project" value="InterPro"/>
</dbReference>
<dbReference type="InterPro" id="IPR000594">
    <property type="entry name" value="ThiF_NAD_FAD-bd"/>
</dbReference>
<dbReference type="CDD" id="cd01483">
    <property type="entry name" value="E1_enzyme_family"/>
    <property type="match status" value="1"/>
</dbReference>
<dbReference type="Gene3D" id="3.40.50.720">
    <property type="entry name" value="NAD(P)-binding Rossmann-like Domain"/>
    <property type="match status" value="1"/>
</dbReference>
<dbReference type="SUPFAM" id="SSF69572">
    <property type="entry name" value="Activating enzymes of the ubiquitin-like proteins"/>
    <property type="match status" value="1"/>
</dbReference>
<dbReference type="RefSeq" id="WP_134053243.1">
    <property type="nucleotide sequence ID" value="NZ_AP022586.1"/>
</dbReference>
<protein>
    <recommendedName>
        <fullName evidence="1">THIF-type NAD/FAD binding fold domain-containing protein</fullName>
    </recommendedName>
</protein>
<proteinExistence type="predicted"/>
<sequence>MTLSPADQNHYTATLLTDEADHDTLAALRADSRVEFVDRAVELRAALAELRPPVGAELTDEPLRWAYFPWRRTVVGVLGPRAHRRLRLDRNRNLITDDEQQRLSRLRVGVIGLSVGHAVAHTLAAQGVCGELRLADFDELDVSNLNRVPAGLLDVGVNKAVVAARRIAELDPYLPVQVVSEGITPTTVETFLDGLDVVVEECDSLDVKVLVREHARARRLPVLMATSDRGLLDIERFDLDPSRPLLHGLLGDIDSAALEGLTSKDKVPYVLRILDAAALSPRMAASLVEVGTSLTTWPQLAGEVALGATAVTEAVRRIGLGEPLPSGRVRMDAAALLDLVEDPLATPPTVDPVDDPMPDVEADSVPEKVAAAAVRAPSGGNSQPWHIETRRDAVHLWVAPEATTAMDVAYRGSAVALGAAVFNARVAAAAHRRLGEVELERGDERTPLRAVVHLHHGEDSELARLYPAMMRRETNRHHGSGTPIDAAQLDALAAAAEAEGGRLTMLTEPRDMARAAEILAATDRIRYLTPHLHSEMFSELRWPGDPAPDTGIDVRMLELGPTDLVKLDILRRGEVMANLARWQAGSALGDDTYERLTSSAALGVVTFRGRTLTDYLRGGCATEAVWTAAEQHGVGTHPVSPVFLYAHDERELRELSPAYAEELGDLQRRFRALTGTGADESEALVLRFSIAPRPAMRSRRRALSNAAPA</sequence>
<gene>
    <name evidence="2" type="ORF">MLIT_25240</name>
</gene>
<dbReference type="SUPFAM" id="SSF55469">
    <property type="entry name" value="FMN-dependent nitroreductase-like"/>
    <property type="match status" value="2"/>
</dbReference>
<dbReference type="GO" id="GO:0061504">
    <property type="term" value="P:cyclic threonylcarbamoyladenosine biosynthetic process"/>
    <property type="evidence" value="ECO:0007669"/>
    <property type="project" value="TreeGrafter"/>
</dbReference>
<reference evidence="2 3" key="1">
    <citation type="journal article" date="2019" name="Emerg. Microbes Infect.">
        <title>Comprehensive subspecies identification of 175 nontuberculous mycobacteria species based on 7547 genomic profiles.</title>
        <authorList>
            <person name="Matsumoto Y."/>
            <person name="Kinjo T."/>
            <person name="Motooka D."/>
            <person name="Nabeya D."/>
            <person name="Jung N."/>
            <person name="Uechi K."/>
            <person name="Horii T."/>
            <person name="Iida T."/>
            <person name="Fujita J."/>
            <person name="Nakamura S."/>
        </authorList>
    </citation>
    <scope>NUCLEOTIDE SEQUENCE [LARGE SCALE GENOMIC DNA]</scope>
    <source>
        <strain evidence="2 3">JCM 17423</strain>
    </source>
</reference>
<dbReference type="InterPro" id="IPR045886">
    <property type="entry name" value="ThiF/MoeB/HesA"/>
</dbReference>
<dbReference type="InterPro" id="IPR035985">
    <property type="entry name" value="Ubiquitin-activating_enz"/>
</dbReference>
<dbReference type="NCBIfam" id="NF005901">
    <property type="entry name" value="PRK07877.1"/>
    <property type="match status" value="1"/>
</dbReference>
<accession>A0AAD1MV07</accession>
<dbReference type="Proteomes" id="UP000466607">
    <property type="component" value="Chromosome"/>
</dbReference>
<evidence type="ECO:0000313" key="3">
    <source>
        <dbReference type="Proteomes" id="UP000466607"/>
    </source>
</evidence>
<evidence type="ECO:0000259" key="1">
    <source>
        <dbReference type="Pfam" id="PF00899"/>
    </source>
</evidence>
<organism evidence="2 3">
    <name type="scientific">Mycolicibacterium litorale</name>
    <dbReference type="NCBI Taxonomy" id="758802"/>
    <lineage>
        <taxon>Bacteria</taxon>
        <taxon>Bacillati</taxon>
        <taxon>Actinomycetota</taxon>
        <taxon>Actinomycetes</taxon>
        <taxon>Mycobacteriales</taxon>
        <taxon>Mycobacteriaceae</taxon>
        <taxon>Mycolicibacterium</taxon>
    </lineage>
</organism>
<dbReference type="EMBL" id="AP022586">
    <property type="protein sequence ID" value="BBY16932.1"/>
    <property type="molecule type" value="Genomic_DNA"/>
</dbReference>
<keyword evidence="3" id="KW-1185">Reference proteome</keyword>
<dbReference type="AlphaFoldDB" id="A0AAD1MV07"/>